<dbReference type="InterPro" id="IPR001584">
    <property type="entry name" value="Integrase_cat-core"/>
</dbReference>
<dbReference type="Gene3D" id="3.30.420.10">
    <property type="entry name" value="Ribonuclease H-like superfamily/Ribonuclease H"/>
    <property type="match status" value="1"/>
</dbReference>
<proteinExistence type="predicted"/>
<dbReference type="InterPro" id="IPR050900">
    <property type="entry name" value="Transposase_IS3/IS150/IS904"/>
</dbReference>
<name>A0A069D367_WEIOS</name>
<evidence type="ECO:0000313" key="3">
    <source>
        <dbReference type="Proteomes" id="UP000030643"/>
    </source>
</evidence>
<dbReference type="PANTHER" id="PTHR46889">
    <property type="entry name" value="TRANSPOSASE INSF FOR INSERTION SEQUENCE IS3B-RELATED"/>
    <property type="match status" value="1"/>
</dbReference>
<dbReference type="Pfam" id="PF13333">
    <property type="entry name" value="rve_2"/>
    <property type="match status" value="1"/>
</dbReference>
<organism evidence="2 3">
    <name type="scientific">Weissella oryzae (strain DSM 25784 / JCM 18191 / LMG 30913 / SG25)</name>
    <dbReference type="NCBI Taxonomy" id="1329250"/>
    <lineage>
        <taxon>Bacteria</taxon>
        <taxon>Bacillati</taxon>
        <taxon>Bacillota</taxon>
        <taxon>Bacilli</taxon>
        <taxon>Lactobacillales</taxon>
        <taxon>Lactobacillaceae</taxon>
        <taxon>Weissella</taxon>
    </lineage>
</organism>
<dbReference type="InterPro" id="IPR048020">
    <property type="entry name" value="Transpos_IS3"/>
</dbReference>
<dbReference type="Pfam" id="PF00665">
    <property type="entry name" value="rve"/>
    <property type="match status" value="1"/>
</dbReference>
<gene>
    <name evidence="2" type="ORF">WOSG25_160310</name>
</gene>
<dbReference type="EMBL" id="DF820499">
    <property type="protein sequence ID" value="GAK31816.1"/>
    <property type="molecule type" value="Genomic_DNA"/>
</dbReference>
<dbReference type="PANTHER" id="PTHR46889:SF5">
    <property type="entry name" value="INTEGRASE PROTEIN"/>
    <property type="match status" value="1"/>
</dbReference>
<dbReference type="PROSITE" id="PS50994">
    <property type="entry name" value="INTEGRASE"/>
    <property type="match status" value="1"/>
</dbReference>
<dbReference type="NCBIfam" id="NF033516">
    <property type="entry name" value="transpos_IS3"/>
    <property type="match status" value="1"/>
</dbReference>
<dbReference type="GO" id="GO:0003676">
    <property type="term" value="F:nucleic acid binding"/>
    <property type="evidence" value="ECO:0007669"/>
    <property type="project" value="InterPro"/>
</dbReference>
<accession>A0A069D367</accession>
<dbReference type="STRING" id="1329250.WOSG25_160310"/>
<dbReference type="Proteomes" id="UP000030643">
    <property type="component" value="Unassembled WGS sequence"/>
</dbReference>
<dbReference type="InterPro" id="IPR036397">
    <property type="entry name" value="RNaseH_sf"/>
</dbReference>
<keyword evidence="3" id="KW-1185">Reference proteome</keyword>
<dbReference type="SUPFAM" id="SSF53098">
    <property type="entry name" value="Ribonuclease H-like"/>
    <property type="match status" value="1"/>
</dbReference>
<dbReference type="RefSeq" id="WP_027699744.1">
    <property type="nucleotide sequence ID" value="NZ_DF820499.1"/>
</dbReference>
<dbReference type="eggNOG" id="COG2801">
    <property type="taxonomic scope" value="Bacteria"/>
</dbReference>
<reference evidence="3" key="1">
    <citation type="journal article" date="2014" name="Genome Announc.">
        <title>Draft genome sequence of Weissella oryzae SG25T, isolated from fermented rice grains.</title>
        <authorList>
            <person name="Tanizawa Y."/>
            <person name="Fujisawa T."/>
            <person name="Mochizuki T."/>
            <person name="Kaminuma E."/>
            <person name="Suzuki Y."/>
            <person name="Nakamura Y."/>
            <person name="Tohno M."/>
        </authorList>
    </citation>
    <scope>NUCLEOTIDE SEQUENCE [LARGE SCALE GENOMIC DNA]</scope>
    <source>
        <strain evidence="3">DSM 25784 / JCM 18191 / LMG 30913 / SG25</strain>
    </source>
</reference>
<evidence type="ECO:0000313" key="2">
    <source>
        <dbReference type="EMBL" id="GAK31816.1"/>
    </source>
</evidence>
<sequence>MPLIKDLLAQGYLLTRILKALNVNKSTYFNWLKWVPSPTEKRRLIFKKAVMQIWSNNKMYGHRRISMYSKTNEQTPTMSNYMALKLMRQLNIRSIMVKRYRKPAAKNNYVQRENIIKKFDDLSGGWSTDITYLQLVNRQWVYLATAYNPETRSVLSYKIGKQMTSELALAPILDALKHFRNPHIIHSDMGSQYTSFNFEDVLKTNKIKHSYSLKGYPYDNGRIEAFHSILKREMIYQRKFRSIDEIQLAVGNYIYWFNNERISFVQ</sequence>
<dbReference type="InterPro" id="IPR012337">
    <property type="entry name" value="RNaseH-like_sf"/>
</dbReference>
<dbReference type="AlphaFoldDB" id="A0A069D367"/>
<feature type="domain" description="Integrase catalytic" evidence="1">
    <location>
        <begin position="99"/>
        <end position="266"/>
    </location>
</feature>
<evidence type="ECO:0000259" key="1">
    <source>
        <dbReference type="PROSITE" id="PS50994"/>
    </source>
</evidence>
<dbReference type="GO" id="GO:0015074">
    <property type="term" value="P:DNA integration"/>
    <property type="evidence" value="ECO:0007669"/>
    <property type="project" value="InterPro"/>
</dbReference>
<protein>
    <recommendedName>
        <fullName evidence="1">Integrase catalytic domain-containing protein</fullName>
    </recommendedName>
</protein>